<accession>A0ABR3THM7</accession>
<organism evidence="4 5">
    <name type="scientific">Diplodia intermedia</name>
    <dbReference type="NCBI Taxonomy" id="856260"/>
    <lineage>
        <taxon>Eukaryota</taxon>
        <taxon>Fungi</taxon>
        <taxon>Dikarya</taxon>
        <taxon>Ascomycota</taxon>
        <taxon>Pezizomycotina</taxon>
        <taxon>Dothideomycetes</taxon>
        <taxon>Dothideomycetes incertae sedis</taxon>
        <taxon>Botryosphaeriales</taxon>
        <taxon>Botryosphaeriaceae</taxon>
        <taxon>Diplodia</taxon>
    </lineage>
</organism>
<feature type="region of interest" description="Disordered" evidence="2">
    <location>
        <begin position="174"/>
        <end position="221"/>
    </location>
</feature>
<protein>
    <recommendedName>
        <fullName evidence="3">Zn(2)-C6 fungal-type domain-containing protein</fullName>
    </recommendedName>
</protein>
<comment type="caution">
    <text evidence="4">The sequence shown here is derived from an EMBL/GenBank/DDBJ whole genome shotgun (WGS) entry which is preliminary data.</text>
</comment>
<evidence type="ECO:0000313" key="4">
    <source>
        <dbReference type="EMBL" id="KAL1638889.1"/>
    </source>
</evidence>
<evidence type="ECO:0000256" key="1">
    <source>
        <dbReference type="ARBA" id="ARBA00023242"/>
    </source>
</evidence>
<evidence type="ECO:0000313" key="5">
    <source>
        <dbReference type="Proteomes" id="UP001521184"/>
    </source>
</evidence>
<evidence type="ECO:0000256" key="2">
    <source>
        <dbReference type="SAM" id="MobiDB-lite"/>
    </source>
</evidence>
<dbReference type="SMART" id="SM00066">
    <property type="entry name" value="GAL4"/>
    <property type="match status" value="1"/>
</dbReference>
<gene>
    <name evidence="4" type="ORF">SLS58_008474</name>
</gene>
<dbReference type="EMBL" id="JAKEKT020000072">
    <property type="protein sequence ID" value="KAL1638889.1"/>
    <property type="molecule type" value="Genomic_DNA"/>
</dbReference>
<keyword evidence="5" id="KW-1185">Reference proteome</keyword>
<dbReference type="Proteomes" id="UP001521184">
    <property type="component" value="Unassembled WGS sequence"/>
</dbReference>
<name>A0ABR3THM7_9PEZI</name>
<dbReference type="InterPro" id="IPR001138">
    <property type="entry name" value="Zn2Cys6_DnaBD"/>
</dbReference>
<feature type="compositionally biased region" description="Polar residues" evidence="2">
    <location>
        <begin position="100"/>
        <end position="127"/>
    </location>
</feature>
<reference evidence="4 5" key="1">
    <citation type="journal article" date="2023" name="Plant Dis.">
        <title>First Report of Diplodia intermedia Causing Canker and Dieback Diseases on Apple Trees in Canada.</title>
        <authorList>
            <person name="Ellouze W."/>
            <person name="Ilyukhin E."/>
            <person name="Sulman M."/>
            <person name="Ali S."/>
        </authorList>
    </citation>
    <scope>NUCLEOTIDE SEQUENCE [LARGE SCALE GENOMIC DNA]</scope>
    <source>
        <strain evidence="4 5">M45-28</strain>
    </source>
</reference>
<sequence length="221" mass="23953">MDSANGSPSIPGLTLQPDDSNAQLNVQPSVQPDSHPSEEQQTNHAGTLVLDESANKHSTADQQAAPAPTVAIDPQTTTITDEQTVSIPTAAKDYQKRQTSEPALQSLRRSGSSATPESDSTFEQPSESDIEQVAVPRRCLRCKNLKKGCTGEKPCAVCIRAKLAAEECVTDAEYDTAQRRRRLTDKKEKPSNKPKKAKRQSSVGAGKSAHESCKRKSLYCY</sequence>
<proteinExistence type="predicted"/>
<feature type="compositionally biased region" description="Polar residues" evidence="2">
    <location>
        <begin position="17"/>
        <end position="45"/>
    </location>
</feature>
<keyword evidence="1" id="KW-0539">Nucleus</keyword>
<feature type="region of interest" description="Disordered" evidence="2">
    <location>
        <begin position="1"/>
        <end position="130"/>
    </location>
</feature>
<feature type="domain" description="Zn(2)-C6 fungal-type" evidence="3">
    <location>
        <begin position="133"/>
        <end position="179"/>
    </location>
</feature>
<feature type="compositionally biased region" description="Polar residues" evidence="2">
    <location>
        <begin position="74"/>
        <end position="87"/>
    </location>
</feature>
<evidence type="ECO:0000259" key="3">
    <source>
        <dbReference type="SMART" id="SM00066"/>
    </source>
</evidence>